<organism evidence="6 7">
    <name type="scientific">Sulfitobacter noctilucicola</name>
    <dbReference type="NCBI Taxonomy" id="1342301"/>
    <lineage>
        <taxon>Bacteria</taxon>
        <taxon>Pseudomonadati</taxon>
        <taxon>Pseudomonadota</taxon>
        <taxon>Alphaproteobacteria</taxon>
        <taxon>Rhodobacterales</taxon>
        <taxon>Roseobacteraceae</taxon>
        <taxon>Sulfitobacter</taxon>
    </lineage>
</organism>
<dbReference type="AlphaFoldDB" id="A0A7W6M9Y9"/>
<dbReference type="Pfam" id="PF00459">
    <property type="entry name" value="Inositol_P"/>
    <property type="match status" value="1"/>
</dbReference>
<gene>
    <name evidence="6" type="ORF">GGR93_002971</name>
</gene>
<keyword evidence="3" id="KW-0378">Hydrolase</keyword>
<evidence type="ECO:0000256" key="4">
    <source>
        <dbReference type="ARBA" id="ARBA00022842"/>
    </source>
</evidence>
<protein>
    <submittedName>
        <fullName evidence="6">Fructose-1,6-bisphosphatase/inositol monophosphatase family enzyme</fullName>
    </submittedName>
</protein>
<evidence type="ECO:0000256" key="1">
    <source>
        <dbReference type="ARBA" id="ARBA00009759"/>
    </source>
</evidence>
<dbReference type="GO" id="GO:0008934">
    <property type="term" value="F:inositol monophosphate 1-phosphatase activity"/>
    <property type="evidence" value="ECO:0007669"/>
    <property type="project" value="TreeGrafter"/>
</dbReference>
<dbReference type="PROSITE" id="PS00630">
    <property type="entry name" value="IMP_2"/>
    <property type="match status" value="1"/>
</dbReference>
<accession>A0A7W6M9Y9</accession>
<reference evidence="6 7" key="1">
    <citation type="submission" date="2020-08" db="EMBL/GenBank/DDBJ databases">
        <title>Genomic Encyclopedia of Type Strains, Phase IV (KMG-IV): sequencing the most valuable type-strain genomes for metagenomic binning, comparative biology and taxonomic classification.</title>
        <authorList>
            <person name="Goeker M."/>
        </authorList>
    </citation>
    <scope>NUCLEOTIDE SEQUENCE [LARGE SCALE GENOMIC DNA]</scope>
    <source>
        <strain evidence="6 7">DSM 101015</strain>
    </source>
</reference>
<dbReference type="PANTHER" id="PTHR20854:SF4">
    <property type="entry name" value="INOSITOL-1-MONOPHOSPHATASE-RELATED"/>
    <property type="match status" value="1"/>
</dbReference>
<evidence type="ECO:0000313" key="7">
    <source>
        <dbReference type="Proteomes" id="UP000565745"/>
    </source>
</evidence>
<dbReference type="PRINTS" id="PR00377">
    <property type="entry name" value="IMPHPHTASES"/>
</dbReference>
<dbReference type="GO" id="GO:0046854">
    <property type="term" value="P:phosphatidylinositol phosphate biosynthetic process"/>
    <property type="evidence" value="ECO:0007669"/>
    <property type="project" value="InterPro"/>
</dbReference>
<keyword evidence="2 5" id="KW-0479">Metal-binding</keyword>
<dbReference type="SUPFAM" id="SSF56655">
    <property type="entry name" value="Carbohydrate phosphatase"/>
    <property type="match status" value="1"/>
</dbReference>
<dbReference type="InterPro" id="IPR000760">
    <property type="entry name" value="Inositol_monophosphatase-like"/>
</dbReference>
<dbReference type="Gene3D" id="3.30.540.10">
    <property type="entry name" value="Fructose-1,6-Bisphosphatase, subunit A, domain 1"/>
    <property type="match status" value="1"/>
</dbReference>
<feature type="binding site" evidence="5">
    <location>
        <position position="105"/>
    </location>
    <ligand>
        <name>Mg(2+)</name>
        <dbReference type="ChEBI" id="CHEBI:18420"/>
        <label>1</label>
        <note>catalytic</note>
    </ligand>
</feature>
<name>A0A7W6M9Y9_9RHOB</name>
<dbReference type="RefSeq" id="WP_025055725.1">
    <property type="nucleotide sequence ID" value="NZ_JACIFU010000003.1"/>
</dbReference>
<dbReference type="EMBL" id="JACIFU010000003">
    <property type="protein sequence ID" value="MBB4175183.1"/>
    <property type="molecule type" value="Genomic_DNA"/>
</dbReference>
<evidence type="ECO:0000256" key="2">
    <source>
        <dbReference type="ARBA" id="ARBA00022723"/>
    </source>
</evidence>
<evidence type="ECO:0000256" key="5">
    <source>
        <dbReference type="PIRSR" id="PIRSR600760-2"/>
    </source>
</evidence>
<feature type="binding site" evidence="5">
    <location>
        <position position="234"/>
    </location>
    <ligand>
        <name>Mg(2+)</name>
        <dbReference type="ChEBI" id="CHEBI:18420"/>
        <label>1</label>
        <note>catalytic</note>
    </ligand>
</feature>
<dbReference type="GO" id="GO:0007165">
    <property type="term" value="P:signal transduction"/>
    <property type="evidence" value="ECO:0007669"/>
    <property type="project" value="TreeGrafter"/>
</dbReference>
<dbReference type="InterPro" id="IPR020583">
    <property type="entry name" value="Inositol_monoP_metal-BS"/>
</dbReference>
<dbReference type="PROSITE" id="PS00629">
    <property type="entry name" value="IMP_1"/>
    <property type="match status" value="1"/>
</dbReference>
<comment type="caution">
    <text evidence="6">The sequence shown here is derived from an EMBL/GenBank/DDBJ whole genome shotgun (WGS) entry which is preliminary data.</text>
</comment>
<dbReference type="OrthoDB" id="9785695at2"/>
<evidence type="ECO:0000313" key="6">
    <source>
        <dbReference type="EMBL" id="MBB4175183.1"/>
    </source>
</evidence>
<evidence type="ECO:0000256" key="3">
    <source>
        <dbReference type="ARBA" id="ARBA00022801"/>
    </source>
</evidence>
<proteinExistence type="inferred from homology"/>
<dbReference type="GO" id="GO:0006020">
    <property type="term" value="P:inositol metabolic process"/>
    <property type="evidence" value="ECO:0007669"/>
    <property type="project" value="TreeGrafter"/>
</dbReference>
<dbReference type="PANTHER" id="PTHR20854">
    <property type="entry name" value="INOSITOL MONOPHOSPHATASE"/>
    <property type="match status" value="1"/>
</dbReference>
<feature type="binding site" evidence="5">
    <location>
        <position position="82"/>
    </location>
    <ligand>
        <name>Mg(2+)</name>
        <dbReference type="ChEBI" id="CHEBI:18420"/>
        <label>1</label>
        <note>catalytic</note>
    </ligand>
</feature>
<keyword evidence="7" id="KW-1185">Reference proteome</keyword>
<dbReference type="Proteomes" id="UP000565745">
    <property type="component" value="Unassembled WGS sequence"/>
</dbReference>
<comment type="cofactor">
    <cofactor evidence="5">
        <name>Mg(2+)</name>
        <dbReference type="ChEBI" id="CHEBI:18420"/>
    </cofactor>
</comment>
<feature type="binding site" evidence="5">
    <location>
        <position position="107"/>
    </location>
    <ligand>
        <name>Mg(2+)</name>
        <dbReference type="ChEBI" id="CHEBI:18420"/>
        <label>1</label>
        <note>catalytic</note>
    </ligand>
</feature>
<dbReference type="InterPro" id="IPR020550">
    <property type="entry name" value="Inositol_monophosphatase_CS"/>
</dbReference>
<comment type="similarity">
    <text evidence="1">Belongs to the inositol monophosphatase superfamily.</text>
</comment>
<dbReference type="GO" id="GO:0046872">
    <property type="term" value="F:metal ion binding"/>
    <property type="evidence" value="ECO:0007669"/>
    <property type="project" value="UniProtKB-KW"/>
</dbReference>
<keyword evidence="4 5" id="KW-0460">Magnesium</keyword>
<feature type="binding site" evidence="5">
    <location>
        <position position="108"/>
    </location>
    <ligand>
        <name>Mg(2+)</name>
        <dbReference type="ChEBI" id="CHEBI:18420"/>
        <label>1</label>
        <note>catalytic</note>
    </ligand>
</feature>
<dbReference type="Gene3D" id="3.40.190.80">
    <property type="match status" value="1"/>
</dbReference>
<sequence>MTENLPATLPNPVSHAQQQHIVNIIRRAAKAEIMPRFRGLSASDIASKSRPDDLVTVADSAAEAMMTRALQIAFPHALVVGEEAVADAPDLLGKIADAPLAFIIDPIDGTWNFAHNLAVFGVILAVTQFGRPVFGVIYDPVADDWAISSNEGPPLLERAGGTSKPLRASMGKPLEALNGYIPLGLFKGEAKTKLATTLPTFAHTHPLRCSAHQYRMIAQGYVDFSITESLHPWDHAAGALICERAGAHVEMLDGGPYTAARQSGYLLVAPDRTTWNRLKKVFDFLLEYPSE</sequence>